<evidence type="ECO:0000313" key="2">
    <source>
        <dbReference type="EMBL" id="GBP28360.1"/>
    </source>
</evidence>
<gene>
    <name evidence="2" type="ORF">EVAR_11823_1</name>
</gene>
<accession>A0A4C1UQ66</accession>
<sequence length="75" mass="7977">MGYVVATWTEVPCSDSGGLICITGRATNKMETTVGSPQMRPRRATATTNASRERGSGYKNMRDGGRRGRPLAAAS</sequence>
<evidence type="ECO:0000313" key="3">
    <source>
        <dbReference type="Proteomes" id="UP000299102"/>
    </source>
</evidence>
<proteinExistence type="predicted"/>
<feature type="compositionally biased region" description="Basic and acidic residues" evidence="1">
    <location>
        <begin position="51"/>
        <end position="66"/>
    </location>
</feature>
<keyword evidence="3" id="KW-1185">Reference proteome</keyword>
<feature type="region of interest" description="Disordered" evidence="1">
    <location>
        <begin position="31"/>
        <end position="75"/>
    </location>
</feature>
<reference evidence="2 3" key="1">
    <citation type="journal article" date="2019" name="Commun. Biol.">
        <title>The bagworm genome reveals a unique fibroin gene that provides high tensile strength.</title>
        <authorList>
            <person name="Kono N."/>
            <person name="Nakamura H."/>
            <person name="Ohtoshi R."/>
            <person name="Tomita M."/>
            <person name="Numata K."/>
            <person name="Arakawa K."/>
        </authorList>
    </citation>
    <scope>NUCLEOTIDE SEQUENCE [LARGE SCALE GENOMIC DNA]</scope>
</reference>
<evidence type="ECO:0000256" key="1">
    <source>
        <dbReference type="SAM" id="MobiDB-lite"/>
    </source>
</evidence>
<organism evidence="2 3">
    <name type="scientific">Eumeta variegata</name>
    <name type="common">Bagworm moth</name>
    <name type="synonym">Eumeta japonica</name>
    <dbReference type="NCBI Taxonomy" id="151549"/>
    <lineage>
        <taxon>Eukaryota</taxon>
        <taxon>Metazoa</taxon>
        <taxon>Ecdysozoa</taxon>
        <taxon>Arthropoda</taxon>
        <taxon>Hexapoda</taxon>
        <taxon>Insecta</taxon>
        <taxon>Pterygota</taxon>
        <taxon>Neoptera</taxon>
        <taxon>Endopterygota</taxon>
        <taxon>Lepidoptera</taxon>
        <taxon>Glossata</taxon>
        <taxon>Ditrysia</taxon>
        <taxon>Tineoidea</taxon>
        <taxon>Psychidae</taxon>
        <taxon>Oiketicinae</taxon>
        <taxon>Eumeta</taxon>
    </lineage>
</organism>
<protein>
    <submittedName>
        <fullName evidence="2">Uncharacterized protein</fullName>
    </submittedName>
</protein>
<name>A0A4C1UQ66_EUMVA</name>
<dbReference type="AlphaFoldDB" id="A0A4C1UQ66"/>
<comment type="caution">
    <text evidence="2">The sequence shown here is derived from an EMBL/GenBank/DDBJ whole genome shotgun (WGS) entry which is preliminary data.</text>
</comment>
<dbReference type="Proteomes" id="UP000299102">
    <property type="component" value="Unassembled WGS sequence"/>
</dbReference>
<dbReference type="EMBL" id="BGZK01000205">
    <property type="protein sequence ID" value="GBP28360.1"/>
    <property type="molecule type" value="Genomic_DNA"/>
</dbReference>